<sequence length="108" mass="12647">MDLTFGNVTILIPPFHITIIVIIIIFLLVRWSKELETRRFTVFFYFLFSTSIIPIYTSKGFFQLWIPIGFIMMFLYLFGSKRNHPAKVKASILGFSIAIYQLILKYVG</sequence>
<keyword evidence="1" id="KW-0812">Transmembrane</keyword>
<keyword evidence="3" id="KW-1185">Reference proteome</keyword>
<evidence type="ECO:0000256" key="1">
    <source>
        <dbReference type="SAM" id="Phobius"/>
    </source>
</evidence>
<protein>
    <submittedName>
        <fullName evidence="2">Uncharacterized protein</fullName>
    </submittedName>
</protein>
<dbReference type="Proteomes" id="UP001618531">
    <property type="component" value="Unassembled WGS sequence"/>
</dbReference>
<dbReference type="EMBL" id="JBIYSL010000002">
    <property type="protein sequence ID" value="MFK0522332.1"/>
    <property type="molecule type" value="Genomic_DNA"/>
</dbReference>
<reference evidence="2 3" key="1">
    <citation type="submission" date="2024-11" db="EMBL/GenBank/DDBJ databases">
        <title>Identification and Characterization of a Novel Fosfomycin Bacillithiol Transferase FosB8 in Paenibacillus illinoisensis.</title>
        <authorList>
            <person name="Lu W."/>
        </authorList>
    </citation>
    <scope>NUCLEOTIDE SEQUENCE [LARGE SCALE GENOMIC DNA]</scope>
    <source>
        <strain evidence="2 3">WP77</strain>
    </source>
</reference>
<gene>
    <name evidence="2" type="ORF">ACINKY_08985</name>
</gene>
<evidence type="ECO:0000313" key="2">
    <source>
        <dbReference type="EMBL" id="MFK0522332.1"/>
    </source>
</evidence>
<keyword evidence="1" id="KW-0472">Membrane</keyword>
<proteinExistence type="predicted"/>
<feature type="transmembrane region" description="Helical" evidence="1">
    <location>
        <begin position="40"/>
        <end position="56"/>
    </location>
</feature>
<evidence type="ECO:0000313" key="3">
    <source>
        <dbReference type="Proteomes" id="UP001618531"/>
    </source>
</evidence>
<keyword evidence="1" id="KW-1133">Transmembrane helix</keyword>
<name>A0ABW8HTJ6_9BACL</name>
<feature type="transmembrane region" description="Helical" evidence="1">
    <location>
        <begin position="6"/>
        <end position="28"/>
    </location>
</feature>
<accession>A0ABW8HTJ6</accession>
<organism evidence="2 3">
    <name type="scientific">Paenibacillus illinoisensis</name>
    <dbReference type="NCBI Taxonomy" id="59845"/>
    <lineage>
        <taxon>Bacteria</taxon>
        <taxon>Bacillati</taxon>
        <taxon>Bacillota</taxon>
        <taxon>Bacilli</taxon>
        <taxon>Bacillales</taxon>
        <taxon>Paenibacillaceae</taxon>
        <taxon>Paenibacillus</taxon>
    </lineage>
</organism>
<dbReference type="RefSeq" id="WP_402873803.1">
    <property type="nucleotide sequence ID" value="NZ_JBIYSL010000002.1"/>
</dbReference>
<comment type="caution">
    <text evidence="2">The sequence shown here is derived from an EMBL/GenBank/DDBJ whole genome shotgun (WGS) entry which is preliminary data.</text>
</comment>
<feature type="transmembrane region" description="Helical" evidence="1">
    <location>
        <begin position="62"/>
        <end position="78"/>
    </location>
</feature>